<sequence>MADAPLSFCNSSSRAAILVRDNTGKGVKVIQETRESRRQDGTRVDLTPSQIEFSRRMAEEAARRKAVREGAARRRARQAEFAAKEQAEFAAKERLAQEELEKERLTKERLVKEHLAQEKLAREEFAKERLAREELTQAEPSQEPAAAQPDPTDDLSETDVMSNAEVCEAVTEGQILSRVERRRRERERALQNHGENDGFTKPSAQDTIPTAPSADDVEYSAGRATRVAPPRKPRQKPAGSTRPAQRSGKKYLLQGMTLTTLAVGGISVPLVGTGYLGGGAAEAAQPITESIVGGSAAQVSTPDSLAGDTTATLRSDATSVSEQASEDTTAQCTPEGAQGMRAAFVEQNSSSVVFPLDSGVFHRTSDFGPRTDPIHGGSSYHAGQDYAAPSDTPIYAIADGTVTFAGGSTAGRSPNTIVVEHEIDGKTYESWYVHMWDHGVQVNVGDKVTAGQQIGLVGSNGNSTGPHLHLEIHDPSLGSAEDVETLIDPDAFLSEQGAIDISQLCE</sequence>
<keyword evidence="5" id="KW-1185">Reference proteome</keyword>
<evidence type="ECO:0000313" key="4">
    <source>
        <dbReference type="EMBL" id="PWF25886.1"/>
    </source>
</evidence>
<organism evidence="4 5">
    <name type="scientific">Ancrocorticia populi</name>
    <dbReference type="NCBI Taxonomy" id="2175228"/>
    <lineage>
        <taxon>Bacteria</taxon>
        <taxon>Bacillati</taxon>
        <taxon>Actinomycetota</taxon>
        <taxon>Actinomycetes</taxon>
        <taxon>Actinomycetales</taxon>
        <taxon>Actinomycetaceae</taxon>
        <taxon>Ancrocorticia</taxon>
    </lineage>
</organism>
<feature type="coiled-coil region" evidence="1">
    <location>
        <begin position="88"/>
        <end position="117"/>
    </location>
</feature>
<dbReference type="GO" id="GO:0004222">
    <property type="term" value="F:metalloendopeptidase activity"/>
    <property type="evidence" value="ECO:0007669"/>
    <property type="project" value="TreeGrafter"/>
</dbReference>
<reference evidence="5" key="1">
    <citation type="submission" date="2018-05" db="EMBL/GenBank/DDBJ databases">
        <authorList>
            <person name="Li Y."/>
        </authorList>
    </citation>
    <scope>NUCLEOTIDE SEQUENCE [LARGE SCALE GENOMIC DNA]</scope>
    <source>
        <strain evidence="5">sk1b4</strain>
    </source>
</reference>
<dbReference type="Pfam" id="PF01551">
    <property type="entry name" value="Peptidase_M23"/>
    <property type="match status" value="1"/>
</dbReference>
<dbReference type="PANTHER" id="PTHR21666">
    <property type="entry name" value="PEPTIDASE-RELATED"/>
    <property type="match status" value="1"/>
</dbReference>
<accession>A0A2V1K8U8</accession>
<feature type="compositionally biased region" description="Low complexity" evidence="2">
    <location>
        <begin position="137"/>
        <end position="150"/>
    </location>
</feature>
<dbReference type="PANTHER" id="PTHR21666:SF270">
    <property type="entry name" value="MUREIN HYDROLASE ACTIVATOR ENVC"/>
    <property type="match status" value="1"/>
</dbReference>
<dbReference type="Gene3D" id="2.70.70.10">
    <property type="entry name" value="Glucose Permease (Domain IIA)"/>
    <property type="match status" value="1"/>
</dbReference>
<evidence type="ECO:0000256" key="1">
    <source>
        <dbReference type="SAM" id="Coils"/>
    </source>
</evidence>
<evidence type="ECO:0000259" key="3">
    <source>
        <dbReference type="Pfam" id="PF01551"/>
    </source>
</evidence>
<feature type="compositionally biased region" description="Basic and acidic residues" evidence="2">
    <location>
        <begin position="186"/>
        <end position="198"/>
    </location>
</feature>
<dbReference type="EMBL" id="QETB01000004">
    <property type="protein sequence ID" value="PWF25886.1"/>
    <property type="molecule type" value="Genomic_DNA"/>
</dbReference>
<name>A0A2V1K8U8_9ACTO</name>
<keyword evidence="1" id="KW-0175">Coiled coil</keyword>
<proteinExistence type="predicted"/>
<protein>
    <recommendedName>
        <fullName evidence="3">M23ase beta-sheet core domain-containing protein</fullName>
    </recommendedName>
</protein>
<evidence type="ECO:0000256" key="2">
    <source>
        <dbReference type="SAM" id="MobiDB-lite"/>
    </source>
</evidence>
<feature type="region of interest" description="Disordered" evidence="2">
    <location>
        <begin position="126"/>
        <end position="157"/>
    </location>
</feature>
<feature type="region of interest" description="Disordered" evidence="2">
    <location>
        <begin position="178"/>
        <end position="249"/>
    </location>
</feature>
<dbReference type="InterPro" id="IPR050570">
    <property type="entry name" value="Cell_wall_metabolism_enzyme"/>
</dbReference>
<dbReference type="SUPFAM" id="SSF51261">
    <property type="entry name" value="Duplicated hybrid motif"/>
    <property type="match status" value="1"/>
</dbReference>
<gene>
    <name evidence="4" type="ORF">DD236_07165</name>
</gene>
<feature type="compositionally biased region" description="Basic and acidic residues" evidence="2">
    <location>
        <begin position="126"/>
        <end position="135"/>
    </location>
</feature>
<dbReference type="InterPro" id="IPR011055">
    <property type="entry name" value="Dup_hybrid_motif"/>
</dbReference>
<feature type="domain" description="M23ase beta-sheet core" evidence="3">
    <location>
        <begin position="380"/>
        <end position="474"/>
    </location>
</feature>
<dbReference type="Proteomes" id="UP000245283">
    <property type="component" value="Unassembled WGS sequence"/>
</dbReference>
<dbReference type="OrthoDB" id="1099523at2"/>
<comment type="caution">
    <text evidence="4">The sequence shown here is derived from an EMBL/GenBank/DDBJ whole genome shotgun (WGS) entry which is preliminary data.</text>
</comment>
<dbReference type="AlphaFoldDB" id="A0A2V1K8U8"/>
<evidence type="ECO:0000313" key="5">
    <source>
        <dbReference type="Proteomes" id="UP000245283"/>
    </source>
</evidence>
<dbReference type="InterPro" id="IPR016047">
    <property type="entry name" value="M23ase_b-sheet_dom"/>
</dbReference>
<dbReference type="CDD" id="cd12797">
    <property type="entry name" value="M23_peptidase"/>
    <property type="match status" value="1"/>
</dbReference>